<proteinExistence type="predicted"/>
<gene>
    <name evidence="3" type="ORF">NQZ67_23475</name>
</gene>
<feature type="coiled-coil region" evidence="1">
    <location>
        <begin position="81"/>
        <end position="158"/>
    </location>
</feature>
<organism evidence="3 4">
    <name type="scientific">Paenibacillus soyae</name>
    <dbReference type="NCBI Taxonomy" id="2969249"/>
    <lineage>
        <taxon>Bacteria</taxon>
        <taxon>Bacillati</taxon>
        <taxon>Bacillota</taxon>
        <taxon>Bacilli</taxon>
        <taxon>Bacillales</taxon>
        <taxon>Paenibacillaceae</taxon>
        <taxon>Paenibacillus</taxon>
    </lineage>
</organism>
<keyword evidence="1" id="KW-0175">Coiled coil</keyword>
<comment type="caution">
    <text evidence="3">The sequence shown here is derived from an EMBL/GenBank/DDBJ whole genome shotgun (WGS) entry which is preliminary data.</text>
</comment>
<keyword evidence="4" id="KW-1185">Reference proteome</keyword>
<reference evidence="3" key="1">
    <citation type="submission" date="2022-08" db="EMBL/GenBank/DDBJ databases">
        <title>The genomic sequence of strain Paenibacillus sp. SCIV0701.</title>
        <authorList>
            <person name="Zhao H."/>
        </authorList>
    </citation>
    <scope>NUCLEOTIDE SEQUENCE</scope>
    <source>
        <strain evidence="3">SCIV0701</strain>
    </source>
</reference>
<evidence type="ECO:0000313" key="3">
    <source>
        <dbReference type="EMBL" id="MCR2806849.1"/>
    </source>
</evidence>
<dbReference type="Proteomes" id="UP001141950">
    <property type="component" value="Unassembled WGS sequence"/>
</dbReference>
<accession>A0A9X2MV42</accession>
<dbReference type="SUPFAM" id="SSF55383">
    <property type="entry name" value="Copper amine oxidase, domain N"/>
    <property type="match status" value="1"/>
</dbReference>
<dbReference type="InterPro" id="IPR036582">
    <property type="entry name" value="Mao_N_sf"/>
</dbReference>
<name>A0A9X2MV42_9BACL</name>
<keyword evidence="2" id="KW-0732">Signal</keyword>
<sequence length="164" mass="18493">MKKILIGFIAGALFATTGTVMADSEFFNKVTATVRSDYTFEVEGEKVSVGRAPLVYNGASYVPLRELARIMDKKVDFYDGVIRIYTALDDADAELERLRNNVQLANTNLEKMQKIISEADAGLRDLTYEERAVIENAIVDYQDAIDFNERMIEKLLKQIPDLAE</sequence>
<protein>
    <submittedName>
        <fullName evidence="3">ELKS/Rab6-interacting/CAST family protein</fullName>
    </submittedName>
</protein>
<dbReference type="RefSeq" id="WP_257450731.1">
    <property type="nucleotide sequence ID" value="NZ_JANIPJ010000020.1"/>
</dbReference>
<evidence type="ECO:0000256" key="1">
    <source>
        <dbReference type="SAM" id="Coils"/>
    </source>
</evidence>
<feature type="chain" id="PRO_5040820302" evidence="2">
    <location>
        <begin position="23"/>
        <end position="164"/>
    </location>
</feature>
<feature type="signal peptide" evidence="2">
    <location>
        <begin position="1"/>
        <end position="22"/>
    </location>
</feature>
<evidence type="ECO:0000313" key="4">
    <source>
        <dbReference type="Proteomes" id="UP001141950"/>
    </source>
</evidence>
<dbReference type="EMBL" id="JANIPJ010000020">
    <property type="protein sequence ID" value="MCR2806849.1"/>
    <property type="molecule type" value="Genomic_DNA"/>
</dbReference>
<evidence type="ECO:0000256" key="2">
    <source>
        <dbReference type="SAM" id="SignalP"/>
    </source>
</evidence>
<dbReference type="AlphaFoldDB" id="A0A9X2MV42"/>